<feature type="domain" description="Protein kinase" evidence="11">
    <location>
        <begin position="250"/>
        <end position="634"/>
    </location>
</feature>
<keyword evidence="10" id="KW-0472">Membrane</keyword>
<dbReference type="Gene3D" id="1.10.510.10">
    <property type="entry name" value="Transferase(Phosphotransferase) domain 1"/>
    <property type="match status" value="2"/>
</dbReference>
<dbReference type="PROSITE" id="PS50011">
    <property type="entry name" value="PROTEIN_KINASE_DOM"/>
    <property type="match status" value="2"/>
</dbReference>
<keyword evidence="10" id="KW-1133">Transmembrane helix</keyword>
<evidence type="ECO:0000256" key="10">
    <source>
        <dbReference type="SAM" id="Phobius"/>
    </source>
</evidence>
<feature type="transmembrane region" description="Helical" evidence="10">
    <location>
        <begin position="21"/>
        <end position="44"/>
    </location>
</feature>
<dbReference type="AlphaFoldDB" id="W4J3L8"/>
<evidence type="ECO:0000256" key="4">
    <source>
        <dbReference type="ARBA" id="ARBA00022741"/>
    </source>
</evidence>
<organism evidence="12 13">
    <name type="scientific">Plasmodium falciparum (isolate Palo Alto / Uganda)</name>
    <dbReference type="NCBI Taxonomy" id="57270"/>
    <lineage>
        <taxon>Eukaryota</taxon>
        <taxon>Sar</taxon>
        <taxon>Alveolata</taxon>
        <taxon>Apicomplexa</taxon>
        <taxon>Aconoidasida</taxon>
        <taxon>Haemosporida</taxon>
        <taxon>Plasmodiidae</taxon>
        <taxon>Plasmodium</taxon>
        <taxon>Plasmodium (Laverania)</taxon>
    </lineage>
</organism>
<keyword evidence="6" id="KW-0067">ATP-binding</keyword>
<evidence type="ECO:0000259" key="11">
    <source>
        <dbReference type="PROSITE" id="PS50011"/>
    </source>
</evidence>
<evidence type="ECO:0000256" key="5">
    <source>
        <dbReference type="ARBA" id="ARBA00022777"/>
    </source>
</evidence>
<dbReference type="Proteomes" id="UP000019103">
    <property type="component" value="Unassembled WGS sequence"/>
</dbReference>
<dbReference type="OrthoDB" id="4062651at2759"/>
<gene>
    <name evidence="12" type="ORF">PFUGPA_01089</name>
</gene>
<dbReference type="GO" id="GO:0005524">
    <property type="term" value="F:ATP binding"/>
    <property type="evidence" value="ECO:0007669"/>
    <property type="project" value="UniProtKB-KW"/>
</dbReference>
<keyword evidence="2 12" id="KW-0723">Serine/threonine-protein kinase</keyword>
<reference evidence="12 13" key="2">
    <citation type="submission" date="2013-02" db="EMBL/GenBank/DDBJ databases">
        <title>The Genome Sequence of Plasmodium falciparum Palo Alto/Uganda.</title>
        <authorList>
            <consortium name="The Broad Institute Genome Sequencing Platform"/>
            <consortium name="The Broad Institute Genome Sequencing Center for Infectious Disease"/>
            <person name="Neafsey D."/>
            <person name="Cheeseman I."/>
            <person name="Volkman S."/>
            <person name="Adams J."/>
            <person name="Walker B."/>
            <person name="Young S.K."/>
            <person name="Zeng Q."/>
            <person name="Gargeya S."/>
            <person name="Fitzgerald M."/>
            <person name="Haas B."/>
            <person name="Abouelleil A."/>
            <person name="Alvarado L."/>
            <person name="Arachchi H.M."/>
            <person name="Berlin A.M."/>
            <person name="Chapman S.B."/>
            <person name="Dewar J."/>
            <person name="Goldberg J."/>
            <person name="Griggs A."/>
            <person name="Gujja S."/>
            <person name="Hansen M."/>
            <person name="Howarth C."/>
            <person name="Imamovic A."/>
            <person name="Larimer J."/>
            <person name="McCowan C."/>
            <person name="Murphy C."/>
            <person name="Neiman D."/>
            <person name="Pearson M."/>
            <person name="Priest M."/>
            <person name="Roberts A."/>
            <person name="Saif S."/>
            <person name="Shea T."/>
            <person name="Sisk P."/>
            <person name="Sykes S."/>
            <person name="Wortman J."/>
            <person name="Nusbaum C."/>
            <person name="Birren B."/>
        </authorList>
    </citation>
    <scope>NUCLEOTIDE SEQUENCE [LARGE SCALE GENOMIC DNA]</scope>
    <source>
        <strain evidence="12 13">Palo Alto/Uganda</strain>
    </source>
</reference>
<dbReference type="PANTHER" id="PTHR24343:SF466">
    <property type="entry name" value="AMP-ACTIVATED PROTEIN KINASE ALPHA SUBUNIT, ISOFORM A"/>
    <property type="match status" value="1"/>
</dbReference>
<feature type="compositionally biased region" description="Basic and acidic residues" evidence="9">
    <location>
        <begin position="95"/>
        <end position="129"/>
    </location>
</feature>
<dbReference type="SMART" id="SM00220">
    <property type="entry name" value="S_TKc"/>
    <property type="match status" value="1"/>
</dbReference>
<protein>
    <recommendedName>
        <fullName evidence="1">non-specific serine/threonine protein kinase</fullName>
        <ecNumber evidence="1">2.7.11.1</ecNumber>
    </recommendedName>
</protein>
<feature type="region of interest" description="Disordered" evidence="9">
    <location>
        <begin position="702"/>
        <end position="747"/>
    </location>
</feature>
<comment type="catalytic activity">
    <reaction evidence="7">
        <text>L-threonyl-[protein] + ATP = O-phospho-L-threonyl-[protein] + ADP + H(+)</text>
        <dbReference type="Rhea" id="RHEA:46608"/>
        <dbReference type="Rhea" id="RHEA-COMP:11060"/>
        <dbReference type="Rhea" id="RHEA-COMP:11605"/>
        <dbReference type="ChEBI" id="CHEBI:15378"/>
        <dbReference type="ChEBI" id="CHEBI:30013"/>
        <dbReference type="ChEBI" id="CHEBI:30616"/>
        <dbReference type="ChEBI" id="CHEBI:61977"/>
        <dbReference type="ChEBI" id="CHEBI:456216"/>
        <dbReference type="EC" id="2.7.11.1"/>
    </reaction>
</comment>
<dbReference type="PANTHER" id="PTHR24343">
    <property type="entry name" value="SERINE/THREONINE KINASE"/>
    <property type="match status" value="1"/>
</dbReference>
<dbReference type="EMBL" id="KI927296">
    <property type="protein sequence ID" value="ETW56888.1"/>
    <property type="molecule type" value="Genomic_DNA"/>
</dbReference>
<keyword evidence="10" id="KW-0812">Transmembrane</keyword>
<feature type="compositionally biased region" description="Basic residues" evidence="9">
    <location>
        <begin position="719"/>
        <end position="730"/>
    </location>
</feature>
<dbReference type="GO" id="GO:0004674">
    <property type="term" value="F:protein serine/threonine kinase activity"/>
    <property type="evidence" value="ECO:0007669"/>
    <property type="project" value="UniProtKB-KW"/>
</dbReference>
<evidence type="ECO:0000313" key="13">
    <source>
        <dbReference type="Proteomes" id="UP000019103"/>
    </source>
</evidence>
<feature type="domain" description="Protein kinase" evidence="11">
    <location>
        <begin position="857"/>
        <end position="1180"/>
    </location>
</feature>
<evidence type="ECO:0000256" key="1">
    <source>
        <dbReference type="ARBA" id="ARBA00012513"/>
    </source>
</evidence>
<name>W4J3L8_PLAFP</name>
<comment type="catalytic activity">
    <reaction evidence="8">
        <text>L-seryl-[protein] + ATP = O-phospho-L-seryl-[protein] + ADP + H(+)</text>
        <dbReference type="Rhea" id="RHEA:17989"/>
        <dbReference type="Rhea" id="RHEA-COMP:9863"/>
        <dbReference type="Rhea" id="RHEA-COMP:11604"/>
        <dbReference type="ChEBI" id="CHEBI:15378"/>
        <dbReference type="ChEBI" id="CHEBI:29999"/>
        <dbReference type="ChEBI" id="CHEBI:30616"/>
        <dbReference type="ChEBI" id="CHEBI:83421"/>
        <dbReference type="ChEBI" id="CHEBI:456216"/>
        <dbReference type="EC" id="2.7.11.1"/>
    </reaction>
</comment>
<dbReference type="EC" id="2.7.11.1" evidence="1"/>
<accession>W4J3L8</accession>
<evidence type="ECO:0000313" key="12">
    <source>
        <dbReference type="EMBL" id="ETW56888.1"/>
    </source>
</evidence>
<evidence type="ECO:0000256" key="6">
    <source>
        <dbReference type="ARBA" id="ARBA00022840"/>
    </source>
</evidence>
<keyword evidence="3" id="KW-0808">Transferase</keyword>
<dbReference type="Pfam" id="PF00069">
    <property type="entry name" value="Pkinase"/>
    <property type="match status" value="2"/>
</dbReference>
<evidence type="ECO:0000256" key="7">
    <source>
        <dbReference type="ARBA" id="ARBA00047899"/>
    </source>
</evidence>
<dbReference type="SUPFAM" id="SSF56112">
    <property type="entry name" value="Protein kinase-like (PK-like)"/>
    <property type="match status" value="2"/>
</dbReference>
<evidence type="ECO:0000256" key="3">
    <source>
        <dbReference type="ARBA" id="ARBA00022679"/>
    </source>
</evidence>
<dbReference type="InterPro" id="IPR000719">
    <property type="entry name" value="Prot_kinase_dom"/>
</dbReference>
<dbReference type="InterPro" id="IPR011009">
    <property type="entry name" value="Kinase-like_dom_sf"/>
</dbReference>
<reference evidence="12 13" key="1">
    <citation type="submission" date="2013-02" db="EMBL/GenBank/DDBJ databases">
        <title>The Genome Annotation of Plasmodium falciparum Palo Alto/Uganda.</title>
        <authorList>
            <consortium name="The Broad Institute Genome Sequencing Platform"/>
            <consortium name="The Broad Institute Genome Sequencing Center for Infectious Disease"/>
            <person name="Neafsey D."/>
            <person name="Hoffman S."/>
            <person name="Volkman S."/>
            <person name="Rosenthal P."/>
            <person name="Walker B."/>
            <person name="Young S.K."/>
            <person name="Zeng Q."/>
            <person name="Gargeya S."/>
            <person name="Fitzgerald M."/>
            <person name="Haas B."/>
            <person name="Abouelleil A."/>
            <person name="Allen A.W."/>
            <person name="Alvarado L."/>
            <person name="Arachchi H.M."/>
            <person name="Berlin A.M."/>
            <person name="Chapman S.B."/>
            <person name="Gainer-Dewar J."/>
            <person name="Goldberg J."/>
            <person name="Griggs A."/>
            <person name="Gujja S."/>
            <person name="Hansen M."/>
            <person name="Howarth C."/>
            <person name="Imamovic A."/>
            <person name="Ireland A."/>
            <person name="Larimer J."/>
            <person name="McCowan C."/>
            <person name="Murphy C."/>
            <person name="Pearson M."/>
            <person name="Poon T.W."/>
            <person name="Priest M."/>
            <person name="Roberts A."/>
            <person name="Saif S."/>
            <person name="Shea T."/>
            <person name="Sisk P."/>
            <person name="Sykes S."/>
            <person name="Wortman J."/>
            <person name="Nusbaum C."/>
            <person name="Birren B."/>
        </authorList>
    </citation>
    <scope>NUCLEOTIDE SEQUENCE [LARGE SCALE GENOMIC DNA]</scope>
    <source>
        <strain evidence="12 13">Palo Alto/Uganda</strain>
    </source>
</reference>
<feature type="region of interest" description="Disordered" evidence="9">
    <location>
        <begin position="94"/>
        <end position="133"/>
    </location>
</feature>
<keyword evidence="5 12" id="KW-0418">Kinase</keyword>
<sequence>MEIKCPLKYIKNKYNNKYIGLFLNLKGFVMYLLVISLYFFFLFLTEIQNKCIAKGCVNIICPRKLAESNIANERSSYSFFNRLFKKKKTKRQKRKIEDEKIEKEETEEEKSKIKKESKDITNENSKYEKNQNNLRCQDNNNIVSRIYDNGMNKKELLFTEYNKKDDSYIYMKVIDITPNKNNENLNANVDAIVPCVSELEKRLNSENKIIYNWELGNKTVNEFLGHADNFEMNGVNYYDWKLTTIPTKGYNTERGRGHEMFKAVIPSNGGDKKDDITLFIKKIPINLWIKQYDLMNMLYGEYLMGGENFVMEVMVYAFLTKYYPGISPKLYKVLFVPEDRCNFLNISTSHMSKDIISFNYILNRMLIKNMKGYVVMVSEYYGKDTYKYLRKKGGIYRDISENERKKIIHEWIKLVSRLHDTGLSHLDISPENTLIGENHKMRLCDFAKSTPLYTYYLRHRKNPNGLCLFQSCCPTVGKPKYEPPECVDLWRKLKEMKINNALMHLRNIEDQEERKKYYFDVECVDKYMLGIMLIWIWDYKYLWNKADSLEDNDFILFKENNMNLDIFPTTQTWPEELKYIISNVIIYETNIILNDKIFERYNRSLSVFIRDNNKDEEGTKELLLRKIEKEEEVYDLKDVRNDYMNDSIKDNNNHSTNDYLKGTTTDSTKFHIYDNIKCTLQYDKNDSTKNVIYDSTNTTVIEDSNGKKNNDEGDYSLCNKKKKKRRKKKIEMKDNNNNNNSINNNNLYDEKTENVQIEKVVNRPPYVDIAKSLNEDDNVSNNSYDNFDMKTNIISDLEQEIKNKCIFNWDIGKETLLKMFDMSENFEINDVNYESWILHKVPTKNYSERSGRVQEMFKVVINSKDGSGNDIRLFVKKIPIKVWVKQYNLMKKYNGEYVFGSENFIMEAMALSFLTEYYPGIAPKLYKVLIEPDNIYYYKGITKEKMFDNMNTLNEILSKGIKDDINGNIVIVSELFGKDIKKFLFTENENILAIIDNNNKKKYLIESLKLLVRLHEAGLAHLDFTPENILIKKNGGMRLCDFGKSTPVYSYNLRHIKNENGLCYFESCIPSIGKVAYIPPECWEIKKLHKTEKIRNPYTSLRNITDQGERKRFYFDVLAADKFMVATFFIWLWNEGHLWDKATASQDEIFFKIVEKGMNLKALELTRKWPRELKSIIKVI</sequence>
<keyword evidence="4" id="KW-0547">Nucleotide-binding</keyword>
<evidence type="ECO:0000256" key="8">
    <source>
        <dbReference type="ARBA" id="ARBA00048679"/>
    </source>
</evidence>
<feature type="compositionally biased region" description="Low complexity" evidence="9">
    <location>
        <begin position="735"/>
        <end position="746"/>
    </location>
</feature>
<evidence type="ECO:0000256" key="9">
    <source>
        <dbReference type="SAM" id="MobiDB-lite"/>
    </source>
</evidence>
<evidence type="ECO:0000256" key="2">
    <source>
        <dbReference type="ARBA" id="ARBA00022527"/>
    </source>
</evidence>
<proteinExistence type="predicted"/>